<dbReference type="InterPro" id="IPR045247">
    <property type="entry name" value="Oye-like"/>
</dbReference>
<sequence length="372" mass="40461">MTEAKLFSPTTAGDIALKNRIVMAPLTRNRAMNEDDAPMDMHVEYYTQRAGAGLIITEATQISPEGKGYAWTPGIHSDAQVEAWKKVVDGVHEAGGRIVLQLWHVGRISHTSLQPGGQDPVAPSAVRANAPTFDGEKKVDVSEPRALRLDELPRIVEDYRRAAENAKRAGFDGVEVHGANGYLLDQFLKDGSNKREDAYGGSLENRSRLLFEVLDVVTGVWGAGRVGVRLSPFSSANDATDSDPKALAEHVIDGLAPLGLAYVHMIEGQTGGPREWPDDVDMRALKDRFGGTWMGNNGYDRDLAISRVENGDADLVAFGVPFIANPDLVKRLHRDAPMNEPDQDTFYGGGEAGYTDYPFLEHVATANHTAAE</sequence>
<evidence type="ECO:0000256" key="1">
    <source>
        <dbReference type="ARBA" id="ARBA00001917"/>
    </source>
</evidence>
<evidence type="ECO:0000256" key="2">
    <source>
        <dbReference type="ARBA" id="ARBA00005979"/>
    </source>
</evidence>
<dbReference type="Gene3D" id="3.20.20.70">
    <property type="entry name" value="Aldolase class I"/>
    <property type="match status" value="1"/>
</dbReference>
<comment type="cofactor">
    <cofactor evidence="1">
        <name>FMN</name>
        <dbReference type="ChEBI" id="CHEBI:58210"/>
    </cofactor>
</comment>
<dbReference type="PANTHER" id="PTHR22893">
    <property type="entry name" value="NADH OXIDOREDUCTASE-RELATED"/>
    <property type="match status" value="1"/>
</dbReference>
<evidence type="ECO:0000259" key="4">
    <source>
        <dbReference type="Pfam" id="PF00724"/>
    </source>
</evidence>
<dbReference type="PANTHER" id="PTHR22893:SF91">
    <property type="entry name" value="NADPH DEHYDROGENASE 2-RELATED"/>
    <property type="match status" value="1"/>
</dbReference>
<dbReference type="Pfam" id="PF00724">
    <property type="entry name" value="Oxidored_FMN"/>
    <property type="match status" value="1"/>
</dbReference>
<dbReference type="STRING" id="1379903.ATO8_04596"/>
<protein>
    <submittedName>
        <fullName evidence="5">Morphinone reductase</fullName>
    </submittedName>
</protein>
<dbReference type="CDD" id="cd02933">
    <property type="entry name" value="OYE_like_FMN"/>
    <property type="match status" value="1"/>
</dbReference>
<dbReference type="EMBL" id="AQQW01000002">
    <property type="protein sequence ID" value="ETW14143.1"/>
    <property type="molecule type" value="Genomic_DNA"/>
</dbReference>
<dbReference type="GO" id="GO:0005829">
    <property type="term" value="C:cytosol"/>
    <property type="evidence" value="ECO:0007669"/>
    <property type="project" value="TreeGrafter"/>
</dbReference>
<name>W4HNY3_9RHOB</name>
<dbReference type="InterPro" id="IPR001155">
    <property type="entry name" value="OxRdtase_FMN_N"/>
</dbReference>
<evidence type="ECO:0000256" key="3">
    <source>
        <dbReference type="ARBA" id="ARBA00023002"/>
    </source>
</evidence>
<dbReference type="SUPFAM" id="SSF51395">
    <property type="entry name" value="FMN-linked oxidoreductases"/>
    <property type="match status" value="1"/>
</dbReference>
<feature type="domain" description="NADH:flavin oxidoreductase/NADH oxidase N-terminal" evidence="4">
    <location>
        <begin position="5"/>
        <end position="337"/>
    </location>
</feature>
<dbReference type="FunFam" id="3.20.20.70:FF:000059">
    <property type="entry name" value="N-ethylmaleimide reductase, FMN-linked"/>
    <property type="match status" value="1"/>
</dbReference>
<evidence type="ECO:0000313" key="6">
    <source>
        <dbReference type="Proteomes" id="UP000019063"/>
    </source>
</evidence>
<gene>
    <name evidence="5" type="ORF">ATO8_04596</name>
</gene>
<reference evidence="5 6" key="1">
    <citation type="journal article" date="2014" name="Antonie Van Leeuwenhoek">
        <title>Roseivivax atlanticus sp. nov., isolated from surface seawater of the Atlantic Ocean.</title>
        <authorList>
            <person name="Li G."/>
            <person name="Lai Q."/>
            <person name="Liu X."/>
            <person name="Sun F."/>
            <person name="Shao Z."/>
        </authorList>
    </citation>
    <scope>NUCLEOTIDE SEQUENCE [LARGE SCALE GENOMIC DNA]</scope>
    <source>
        <strain evidence="5 6">22II-s10s</strain>
    </source>
</reference>
<accession>W4HNY3</accession>
<organism evidence="5 6">
    <name type="scientific">Roseivivax marinus</name>
    <dbReference type="NCBI Taxonomy" id="1379903"/>
    <lineage>
        <taxon>Bacteria</taxon>
        <taxon>Pseudomonadati</taxon>
        <taxon>Pseudomonadota</taxon>
        <taxon>Alphaproteobacteria</taxon>
        <taxon>Rhodobacterales</taxon>
        <taxon>Roseobacteraceae</taxon>
        <taxon>Roseivivax</taxon>
    </lineage>
</organism>
<comment type="caution">
    <text evidence="5">The sequence shown here is derived from an EMBL/GenBank/DDBJ whole genome shotgun (WGS) entry which is preliminary data.</text>
</comment>
<keyword evidence="3" id="KW-0560">Oxidoreductase</keyword>
<proteinExistence type="inferred from homology"/>
<evidence type="ECO:0000313" key="5">
    <source>
        <dbReference type="EMBL" id="ETW14143.1"/>
    </source>
</evidence>
<keyword evidence="6" id="KW-1185">Reference proteome</keyword>
<dbReference type="PATRIC" id="fig|1317118.6.peg.950"/>
<dbReference type="AlphaFoldDB" id="W4HNY3"/>
<dbReference type="Proteomes" id="UP000019063">
    <property type="component" value="Unassembled WGS sequence"/>
</dbReference>
<dbReference type="GO" id="GO:0016628">
    <property type="term" value="F:oxidoreductase activity, acting on the CH-CH group of donors, NAD or NADP as acceptor"/>
    <property type="evidence" value="ECO:0007669"/>
    <property type="project" value="UniProtKB-ARBA"/>
</dbReference>
<dbReference type="InterPro" id="IPR013785">
    <property type="entry name" value="Aldolase_TIM"/>
</dbReference>
<dbReference type="RefSeq" id="WP_043842399.1">
    <property type="nucleotide sequence ID" value="NZ_AQQW01000002.1"/>
</dbReference>
<dbReference type="GO" id="GO:0010181">
    <property type="term" value="F:FMN binding"/>
    <property type="evidence" value="ECO:0007669"/>
    <property type="project" value="InterPro"/>
</dbReference>
<dbReference type="NCBIfam" id="NF007899">
    <property type="entry name" value="PRK10605.1"/>
    <property type="match status" value="1"/>
</dbReference>
<dbReference type="eggNOG" id="COG1902">
    <property type="taxonomic scope" value="Bacteria"/>
</dbReference>
<comment type="similarity">
    <text evidence="2">Belongs to the NADH:flavin oxidoreductase/NADH oxidase family.</text>
</comment>